<evidence type="ECO:0000256" key="2">
    <source>
        <dbReference type="SAM" id="SignalP"/>
    </source>
</evidence>
<feature type="domain" description="Peptidase S1" evidence="4">
    <location>
        <begin position="174"/>
        <end position="401"/>
    </location>
</feature>
<reference evidence="6" key="1">
    <citation type="submission" date="2025-08" db="UniProtKB">
        <authorList>
            <consortium name="RefSeq"/>
        </authorList>
    </citation>
    <scope>IDENTIFICATION</scope>
    <source>
        <tissue evidence="6">Testes</tissue>
    </source>
</reference>
<dbReference type="PROSITE" id="PS00135">
    <property type="entry name" value="TRYPSIN_SER"/>
    <property type="match status" value="1"/>
</dbReference>
<dbReference type="SUPFAM" id="SSF50494">
    <property type="entry name" value="Trypsin-like serine proteases"/>
    <property type="match status" value="2"/>
</dbReference>
<dbReference type="CDD" id="cd00190">
    <property type="entry name" value="Tryp_SPc"/>
    <property type="match status" value="1"/>
</dbReference>
<dbReference type="Gene3D" id="2.40.10.10">
    <property type="entry name" value="Trypsin-like serine proteases"/>
    <property type="match status" value="4"/>
</dbReference>
<dbReference type="RefSeq" id="XP_006814877.1">
    <property type="nucleotide sequence ID" value="XM_006814814.1"/>
</dbReference>
<dbReference type="Gene3D" id="3.10.100.10">
    <property type="entry name" value="Mannose-Binding Protein A, subunit A"/>
    <property type="match status" value="1"/>
</dbReference>
<name>A0ABM0M4D6_SACKO</name>
<dbReference type="PROSITE" id="PS50041">
    <property type="entry name" value="C_TYPE_LECTIN_2"/>
    <property type="match status" value="1"/>
</dbReference>
<organism evidence="5 6">
    <name type="scientific">Saccoglossus kowalevskii</name>
    <name type="common">Acorn worm</name>
    <dbReference type="NCBI Taxonomy" id="10224"/>
    <lineage>
        <taxon>Eukaryota</taxon>
        <taxon>Metazoa</taxon>
        <taxon>Hemichordata</taxon>
        <taxon>Enteropneusta</taxon>
        <taxon>Harrimaniidae</taxon>
        <taxon>Saccoglossus</taxon>
    </lineage>
</organism>
<keyword evidence="2" id="KW-0732">Signal</keyword>
<protein>
    <submittedName>
        <fullName evidence="6">Transmembrane protease serine 9-like</fullName>
    </submittedName>
</protein>
<dbReference type="PANTHER" id="PTHR24252:SF7">
    <property type="entry name" value="HYALIN"/>
    <property type="match status" value="1"/>
</dbReference>
<evidence type="ECO:0000259" key="4">
    <source>
        <dbReference type="PROSITE" id="PS50240"/>
    </source>
</evidence>
<gene>
    <name evidence="6" type="primary">LOC102807134</name>
</gene>
<accession>A0ABM0M4D6</accession>
<dbReference type="PROSITE" id="PS50240">
    <property type="entry name" value="TRYPSIN_DOM"/>
    <property type="match status" value="2"/>
</dbReference>
<feature type="signal peptide" evidence="2">
    <location>
        <begin position="1"/>
        <end position="18"/>
    </location>
</feature>
<dbReference type="Proteomes" id="UP000694865">
    <property type="component" value="Unplaced"/>
</dbReference>
<keyword evidence="5" id="KW-1185">Reference proteome</keyword>
<dbReference type="InterPro" id="IPR043504">
    <property type="entry name" value="Peptidase_S1_PA_chymotrypsin"/>
</dbReference>
<dbReference type="Pfam" id="PF00059">
    <property type="entry name" value="Lectin_C"/>
    <property type="match status" value="1"/>
</dbReference>
<dbReference type="InterPro" id="IPR009003">
    <property type="entry name" value="Peptidase_S1_PA"/>
</dbReference>
<feature type="chain" id="PRO_5047395354" evidence="2">
    <location>
        <begin position="19"/>
        <end position="654"/>
    </location>
</feature>
<evidence type="ECO:0000313" key="6">
    <source>
        <dbReference type="RefSeq" id="XP_006814877.1"/>
    </source>
</evidence>
<proteinExistence type="predicted"/>
<dbReference type="SMART" id="SM00034">
    <property type="entry name" value="CLECT"/>
    <property type="match status" value="1"/>
</dbReference>
<feature type="domain" description="Peptidase S1" evidence="4">
    <location>
        <begin position="416"/>
        <end position="651"/>
    </location>
</feature>
<keyword evidence="1" id="KW-1015">Disulfide bond</keyword>
<sequence length="654" mass="72948">MIAIAVLVLATCVRTIESRVITKKALSVTQTISLEDFDIMIVPHKKSWPDAQAYCVMQGGKLAQPSTKERNDIYENVLRGANVKGEYWIGLNDRKEDYKLRWTDGTLLLGFVDDWYHGTLSNNNDRFNCGVVKSLAGLGDYKWAFSSCEKQKKFLCEITGPILCGTRPLAPDHLVGKSDAALESWPWQVNIEKEGNHSCSGAIVNEHWILTSAQCVFDPDGYQPRVDSFIVKMGISTISGTPAAQESPVSYIEVHPLNDPPSREWDFALMYFDSPLTFTEYIRPVCLPPPPPESESSDECAITGWELVSNNGTKYYNHLQQVILHKTDNCSNTESSMCIVEHDDGSNKTVYAGDSGSSLVCLTGVYQWYLTGLLEWEESSANHLNYSPVAMIIDWVNNTIHEERIACGTTPANDRIVGGSDATLGNWPWDVVLYVEDSHNCSGIIIDEHWVMSSAKCMYNYESDPPVLADVSQFEFSAPLQLHVSGVDSIHLHPEYISTDLALLHTPSTLPFNDYVRPVCMATTENKDFFPEGKTCFITGWGKLGDNQEYATNLQEAEMVIINKAICRFVFSMFNLLIPDNRLCVSYQGNVTGPCLLTFLDTGSSLVCQKDDGRWYLAGIISFFIGKCGSLIPAVYTSVTSELSWIMDTIRNDK</sequence>
<dbReference type="SUPFAM" id="SSF56436">
    <property type="entry name" value="C-type lectin-like"/>
    <property type="match status" value="1"/>
</dbReference>
<dbReference type="Pfam" id="PF00089">
    <property type="entry name" value="Trypsin"/>
    <property type="match status" value="2"/>
</dbReference>
<dbReference type="InterPro" id="IPR033116">
    <property type="entry name" value="TRYPSIN_SER"/>
</dbReference>
<dbReference type="InterPro" id="IPR016187">
    <property type="entry name" value="CTDL_fold"/>
</dbReference>
<dbReference type="SMART" id="SM00020">
    <property type="entry name" value="Tryp_SPc"/>
    <property type="match status" value="2"/>
</dbReference>
<evidence type="ECO:0000313" key="5">
    <source>
        <dbReference type="Proteomes" id="UP000694865"/>
    </source>
</evidence>
<feature type="domain" description="C-type lectin" evidence="3">
    <location>
        <begin position="34"/>
        <end position="157"/>
    </location>
</feature>
<evidence type="ECO:0000256" key="1">
    <source>
        <dbReference type="ARBA" id="ARBA00023157"/>
    </source>
</evidence>
<dbReference type="CDD" id="cd00037">
    <property type="entry name" value="CLECT"/>
    <property type="match status" value="1"/>
</dbReference>
<evidence type="ECO:0000259" key="3">
    <source>
        <dbReference type="PROSITE" id="PS50041"/>
    </source>
</evidence>
<dbReference type="GeneID" id="102807134"/>
<dbReference type="PANTHER" id="PTHR24252">
    <property type="entry name" value="ACROSIN-RELATED"/>
    <property type="match status" value="1"/>
</dbReference>
<dbReference type="InterPro" id="IPR001254">
    <property type="entry name" value="Trypsin_dom"/>
</dbReference>
<dbReference type="InterPro" id="IPR016186">
    <property type="entry name" value="C-type_lectin-like/link_sf"/>
</dbReference>
<dbReference type="InterPro" id="IPR001304">
    <property type="entry name" value="C-type_lectin-like"/>
</dbReference>